<evidence type="ECO:0000256" key="2">
    <source>
        <dbReference type="ARBA" id="ARBA00007207"/>
    </source>
</evidence>
<dbReference type="GO" id="GO:0003677">
    <property type="term" value="F:DNA binding"/>
    <property type="evidence" value="ECO:0007669"/>
    <property type="project" value="InterPro"/>
</dbReference>
<keyword evidence="3 9" id="KW-0240">DNA-directed RNA polymerase</keyword>
<dbReference type="InterPro" id="IPR007080">
    <property type="entry name" value="RNA_pol_Rpb1_1"/>
</dbReference>
<dbReference type="GO" id="GO:0003899">
    <property type="term" value="F:DNA-directed RNA polymerase activity"/>
    <property type="evidence" value="ECO:0007669"/>
    <property type="project" value="UniProtKB-EC"/>
</dbReference>
<reference evidence="11" key="1">
    <citation type="submission" date="2018-07" db="EMBL/GenBank/DDBJ databases">
        <authorList>
            <person name="Quirk P.G."/>
            <person name="Krulwich T.A."/>
        </authorList>
    </citation>
    <scope>NUCLEOTIDE SEQUENCE</scope>
</reference>
<dbReference type="Pfam" id="PF04997">
    <property type="entry name" value="RNA_pol_Rpb1_1"/>
    <property type="match status" value="1"/>
</dbReference>
<dbReference type="Gene3D" id="2.40.40.20">
    <property type="match status" value="1"/>
</dbReference>
<dbReference type="EMBL" id="MH591098">
    <property type="protein sequence ID" value="AYC64520.1"/>
    <property type="molecule type" value="Genomic_DNA"/>
</dbReference>
<sequence>MRDYECACGKKPQHRKKVCTECEVEYTTSKIRRYRLGYIQLTSPVTHIWYLKGRPSYISILLNLSRKKTEALIYCTEIFAEIFTTTNFESYWKEQYVDLPRSKFKWPSRLLQLNLYQTSKSRFDLKQTTFKLSRMNLLNSKKFVDDQFHKKCVFRYEYFQIYTKWSFPFFQNLMNFFQKKSLVMLVDQHPNAISSFDTGLQINYFEPTPFSSSTFISYNKNIYDCFQKILHSNRQYLTIKHPIEYFELNYFCCSKQFCFYNNYQYFLFSIFIRNFIFKKDKLNPNYRPSTIKKLEISKFLKRTGSFPIFQLLKTLSGNFLGNRILSIHLLERQIRILLIEQRLHARFFEKIRLLQRLKIIRCFRQTKNQPCWMILSILPVLPPDLRPILQLNNDQIAISDLNKLYQKVLFRNRRLQRLLNDLYIQNIDEIQYAQRLLQESVDALIENGKNNQPLSQASNNRSLKSLSDMLKGKKGRFRQNLLGKRVDYSGRSVIVVGSDLKLYECGLPKEMALELFQPFLLRRLIIRKKAKTILGAKKLIQHGKPIIWTILQEVLKNHPILLNRAPTLHRLSIQAFQPKLVEGRAILLHPLVCSAFNADFDGDQMAVHIPLSFEAQAESWKLLWSINNGLSPATGQPTLLPSQDMVLGSNFLTFRNRKYFQESLMKFISKNIQSKKYSSLERNFNFYKKFQQPTFSHIEHIFSKTHHEMALQQSIWFIWNQYFETDRPYQPLYEIKISKFGEYQKFYPNIQRTFSSKKDLQQQKILTTVGRILFSLSIQQSVYNAKII</sequence>
<keyword evidence="5 9" id="KW-0808">Transferase</keyword>
<organism evidence="11">
    <name type="scientific">Pseudoderbesia arbuscula</name>
    <dbReference type="NCBI Taxonomy" id="2320809"/>
    <lineage>
        <taxon>Eukaryota</taxon>
        <taxon>Viridiplantae</taxon>
        <taxon>Chlorophyta</taxon>
        <taxon>core chlorophytes</taxon>
        <taxon>Ulvophyceae</taxon>
        <taxon>TCBD clade</taxon>
        <taxon>Bryopsidales</taxon>
        <taxon>Bryopsidineae</taxon>
        <taxon>Bryopsidaceae</taxon>
        <taxon>Pseudoderbesia</taxon>
    </lineage>
</organism>
<protein>
    <recommendedName>
        <fullName evidence="9">DNA-directed RNA polymerase subunit</fullName>
        <ecNumber evidence="9">2.7.7.6</ecNumber>
    </recommendedName>
</protein>
<keyword evidence="7 9" id="KW-0804">Transcription</keyword>
<dbReference type="SUPFAM" id="SSF64484">
    <property type="entry name" value="beta and beta-prime subunits of DNA dependent RNA-polymerase"/>
    <property type="match status" value="1"/>
</dbReference>
<geneLocation type="chloroplast" evidence="11"/>
<dbReference type="GO" id="GO:0006351">
    <property type="term" value="P:DNA-templated transcription"/>
    <property type="evidence" value="ECO:0007669"/>
    <property type="project" value="InterPro"/>
</dbReference>
<dbReference type="InterPro" id="IPR042102">
    <property type="entry name" value="RNA_pol_Rpb1_3_sf"/>
</dbReference>
<dbReference type="InterPro" id="IPR006592">
    <property type="entry name" value="RNA_pol_N"/>
</dbReference>
<comment type="similarity">
    <text evidence="2">Belongs to the RNA polymerase beta' chain family. RpoC1 subfamily.</text>
</comment>
<proteinExistence type="inferred from homology"/>
<dbReference type="Gene3D" id="1.10.40.90">
    <property type="match status" value="1"/>
</dbReference>
<dbReference type="PANTHER" id="PTHR19376">
    <property type="entry name" value="DNA-DIRECTED RNA POLYMERASE"/>
    <property type="match status" value="1"/>
</dbReference>
<dbReference type="Gene3D" id="1.10.274.100">
    <property type="entry name" value="RNA polymerase Rpb1, domain 3"/>
    <property type="match status" value="1"/>
</dbReference>
<dbReference type="InterPro" id="IPR000722">
    <property type="entry name" value="RNA_pol_asu"/>
</dbReference>
<evidence type="ECO:0000259" key="10">
    <source>
        <dbReference type="SMART" id="SM00663"/>
    </source>
</evidence>
<accession>A0A386AYJ7</accession>
<evidence type="ECO:0000256" key="7">
    <source>
        <dbReference type="ARBA" id="ARBA00023163"/>
    </source>
</evidence>
<keyword evidence="6 9" id="KW-0548">Nucleotidyltransferase</keyword>
<dbReference type="GO" id="GO:0000428">
    <property type="term" value="C:DNA-directed RNA polymerase complex"/>
    <property type="evidence" value="ECO:0007669"/>
    <property type="project" value="UniProtKB-KW"/>
</dbReference>
<comment type="function">
    <text evidence="1 9">DNA-dependent RNA polymerase catalyzes the transcription of DNA into RNA using the four ribonucleoside triphosphates as substrates.</text>
</comment>
<evidence type="ECO:0000256" key="8">
    <source>
        <dbReference type="ARBA" id="ARBA00048552"/>
    </source>
</evidence>
<dbReference type="AlphaFoldDB" id="A0A386AYJ7"/>
<keyword evidence="4 11" id="KW-0934">Plastid</keyword>
<dbReference type="SMART" id="SM00663">
    <property type="entry name" value="RPOLA_N"/>
    <property type="match status" value="1"/>
</dbReference>
<feature type="domain" description="RNA polymerase N-terminal" evidence="10">
    <location>
        <begin position="371"/>
        <end position="653"/>
    </location>
</feature>
<dbReference type="Pfam" id="PF00623">
    <property type="entry name" value="RNA_pol_Rpb1_2"/>
    <property type="match status" value="1"/>
</dbReference>
<evidence type="ECO:0000256" key="9">
    <source>
        <dbReference type="RuleBase" id="RU004279"/>
    </source>
</evidence>
<comment type="catalytic activity">
    <reaction evidence="8 9">
        <text>RNA(n) + a ribonucleoside 5'-triphosphate = RNA(n+1) + diphosphate</text>
        <dbReference type="Rhea" id="RHEA:21248"/>
        <dbReference type="Rhea" id="RHEA-COMP:14527"/>
        <dbReference type="Rhea" id="RHEA-COMP:17342"/>
        <dbReference type="ChEBI" id="CHEBI:33019"/>
        <dbReference type="ChEBI" id="CHEBI:61557"/>
        <dbReference type="ChEBI" id="CHEBI:140395"/>
        <dbReference type="EC" id="2.7.7.6"/>
    </reaction>
</comment>
<evidence type="ECO:0000256" key="3">
    <source>
        <dbReference type="ARBA" id="ARBA00022478"/>
    </source>
</evidence>
<evidence type="ECO:0000313" key="11">
    <source>
        <dbReference type="EMBL" id="AYC64520.1"/>
    </source>
</evidence>
<name>A0A386AYJ7_9CHLO</name>
<dbReference type="InterPro" id="IPR045867">
    <property type="entry name" value="DNA-dir_RpoC_beta_prime"/>
</dbReference>
<dbReference type="PANTHER" id="PTHR19376:SF54">
    <property type="entry name" value="DNA-DIRECTED RNA POLYMERASE SUBUNIT BETA"/>
    <property type="match status" value="1"/>
</dbReference>
<reference evidence="11" key="2">
    <citation type="journal article" date="2019" name="Mol. Phylogenet. Evol.">
        <title>Reassessment of the classification of bryopsidales (chlorophyta) based on chloroplast phylogenomic analyses.</title>
        <authorList>
            <person name="Cremen M.C."/>
            <person name="Leliaert F."/>
            <person name="West J."/>
            <person name="Lam D.W."/>
            <person name="Shimada S."/>
            <person name="Lopez-Bautista J.M."/>
            <person name="Verbruggen H."/>
        </authorList>
    </citation>
    <scope>NUCLEOTIDE SEQUENCE</scope>
</reference>
<evidence type="ECO:0000256" key="4">
    <source>
        <dbReference type="ARBA" id="ARBA00022640"/>
    </source>
</evidence>
<evidence type="ECO:0000256" key="1">
    <source>
        <dbReference type="ARBA" id="ARBA00004026"/>
    </source>
</evidence>
<gene>
    <name evidence="11" type="primary">rpoC1</name>
</gene>
<keyword evidence="11" id="KW-0150">Chloroplast</keyword>
<evidence type="ECO:0000256" key="5">
    <source>
        <dbReference type="ARBA" id="ARBA00022679"/>
    </source>
</evidence>
<dbReference type="EC" id="2.7.7.6" evidence="9"/>
<evidence type="ECO:0000256" key="6">
    <source>
        <dbReference type="ARBA" id="ARBA00022695"/>
    </source>
</evidence>